<dbReference type="InterPro" id="IPR011042">
    <property type="entry name" value="6-blade_b-propeller_TolB-like"/>
</dbReference>
<dbReference type="InterPro" id="IPR014756">
    <property type="entry name" value="Ig_E-set"/>
</dbReference>
<dbReference type="EMBL" id="SNRY01000308">
    <property type="protein sequence ID" value="KAA6342739.1"/>
    <property type="molecule type" value="Genomic_DNA"/>
</dbReference>
<feature type="domain" description="IPT/TIG" evidence="2">
    <location>
        <begin position="48"/>
        <end position="124"/>
    </location>
</feature>
<name>A0A5J4S9B8_9ZZZZ</name>
<dbReference type="InterPro" id="IPR001258">
    <property type="entry name" value="NHL_repeat"/>
</dbReference>
<gene>
    <name evidence="3" type="ORF">EZS27_009542</name>
</gene>
<evidence type="ECO:0000313" key="3">
    <source>
        <dbReference type="EMBL" id="KAA6342739.1"/>
    </source>
</evidence>
<dbReference type="Pfam" id="PF01833">
    <property type="entry name" value="TIG"/>
    <property type="match status" value="1"/>
</dbReference>
<keyword evidence="1" id="KW-0677">Repeat</keyword>
<sequence>MKQKIRVIKWNTALKLTLAVSVLMVFFVACGEKENTGTVYDPTQPIELTSFQPDSGRISEMVLLDGSNFGSDPSLIKVYFNSKEAKVINSTGTRILVLVPRLPGDTCTLSVEVDGHKKAYSGYFLYKIAASVTTLAGNGTNALVTTSLDKSQLRPVYIGADKDFNIFVTHENTTLLRINEAENSITVVATNDQGFNHRCPVYTNPVTNILQFGAENERDRFLFCDPKENWTPKMRFILEWDVNGFSLPATIIHYHCLYCEADGCYYTRYNSGEIVRIDPGTWKATVIGMTPSGIAYGMVFHPLDKTVLWMGYDSGAGDVSHSICTFDVTDPGSFTKLSGATNGGFRDGPIEVSQFKQPRQINFDADGNLYVGDSGNHCIRMINTKTMMVETIIGIPGTAGFKDGAKEDALFNTVHGIVIDADGIIYVSDFSNNRVRRIAIE</sequence>
<dbReference type="SUPFAM" id="SSF63829">
    <property type="entry name" value="Calcium-dependent phosphotriesterase"/>
    <property type="match status" value="1"/>
</dbReference>
<dbReference type="Gene3D" id="2.60.40.10">
    <property type="entry name" value="Immunoglobulins"/>
    <property type="match status" value="1"/>
</dbReference>
<evidence type="ECO:0000256" key="1">
    <source>
        <dbReference type="ARBA" id="ARBA00022737"/>
    </source>
</evidence>
<accession>A0A5J4S9B8</accession>
<dbReference type="SUPFAM" id="SSF81296">
    <property type="entry name" value="E set domains"/>
    <property type="match status" value="1"/>
</dbReference>
<dbReference type="InterPro" id="IPR002909">
    <property type="entry name" value="IPT_dom"/>
</dbReference>
<evidence type="ECO:0000259" key="2">
    <source>
        <dbReference type="Pfam" id="PF01833"/>
    </source>
</evidence>
<organism evidence="3">
    <name type="scientific">termite gut metagenome</name>
    <dbReference type="NCBI Taxonomy" id="433724"/>
    <lineage>
        <taxon>unclassified sequences</taxon>
        <taxon>metagenomes</taxon>
        <taxon>organismal metagenomes</taxon>
    </lineage>
</organism>
<dbReference type="PANTHER" id="PTHR13833:SF71">
    <property type="entry name" value="NHL DOMAIN-CONTAINING PROTEIN"/>
    <property type="match status" value="1"/>
</dbReference>
<dbReference type="InterPro" id="IPR013783">
    <property type="entry name" value="Ig-like_fold"/>
</dbReference>
<proteinExistence type="predicted"/>
<reference evidence="3" key="1">
    <citation type="submission" date="2019-03" db="EMBL/GenBank/DDBJ databases">
        <title>Single cell metagenomics reveals metabolic interactions within the superorganism composed of flagellate Streblomastix strix and complex community of Bacteroidetes bacteria on its surface.</title>
        <authorList>
            <person name="Treitli S.C."/>
            <person name="Kolisko M."/>
            <person name="Husnik F."/>
            <person name="Keeling P."/>
            <person name="Hampl V."/>
        </authorList>
    </citation>
    <scope>NUCLEOTIDE SEQUENCE</scope>
    <source>
        <strain evidence="3">STM</strain>
    </source>
</reference>
<dbReference type="AlphaFoldDB" id="A0A5J4S9B8"/>
<dbReference type="Gene3D" id="2.120.10.30">
    <property type="entry name" value="TolB, C-terminal domain"/>
    <property type="match status" value="1"/>
</dbReference>
<dbReference type="PROSITE" id="PS51257">
    <property type="entry name" value="PROKAR_LIPOPROTEIN"/>
    <property type="match status" value="1"/>
</dbReference>
<protein>
    <recommendedName>
        <fullName evidence="2">IPT/TIG domain-containing protein</fullName>
    </recommendedName>
</protein>
<dbReference type="Pfam" id="PF01436">
    <property type="entry name" value="NHL"/>
    <property type="match status" value="1"/>
</dbReference>
<dbReference type="PANTHER" id="PTHR13833">
    <property type="match status" value="1"/>
</dbReference>
<comment type="caution">
    <text evidence="3">The sequence shown here is derived from an EMBL/GenBank/DDBJ whole genome shotgun (WGS) entry which is preliminary data.</text>
</comment>